<accession>A0A7W8ZYJ3</accession>
<dbReference type="RefSeq" id="WP_183323543.1">
    <property type="nucleotide sequence ID" value="NZ_JACHBQ010000001.1"/>
</dbReference>
<proteinExistence type="predicted"/>
<reference evidence="6 7" key="1">
    <citation type="submission" date="2020-08" db="EMBL/GenBank/DDBJ databases">
        <title>Sequencing the genomes of 1000 actinobacteria strains.</title>
        <authorList>
            <person name="Klenk H.-P."/>
        </authorList>
    </citation>
    <scope>NUCLEOTIDE SEQUENCE [LARGE SCALE GENOMIC DNA]</scope>
    <source>
        <strain evidence="6 7">DSM 21065</strain>
    </source>
</reference>
<dbReference type="PANTHER" id="PTHR30055">
    <property type="entry name" value="HTH-TYPE TRANSCRIPTIONAL REGULATOR RUTR"/>
    <property type="match status" value="1"/>
</dbReference>
<gene>
    <name evidence="6" type="ORF">BJ997_002833</name>
</gene>
<dbReference type="Gene3D" id="1.10.357.10">
    <property type="entry name" value="Tetracycline Repressor, domain 2"/>
    <property type="match status" value="1"/>
</dbReference>
<evidence type="ECO:0000256" key="3">
    <source>
        <dbReference type="ARBA" id="ARBA00023163"/>
    </source>
</evidence>
<evidence type="ECO:0000313" key="6">
    <source>
        <dbReference type="EMBL" id="MBB5642285.1"/>
    </source>
</evidence>
<dbReference type="GO" id="GO:0003700">
    <property type="term" value="F:DNA-binding transcription factor activity"/>
    <property type="evidence" value="ECO:0007669"/>
    <property type="project" value="TreeGrafter"/>
</dbReference>
<feature type="DNA-binding region" description="H-T-H motif" evidence="4">
    <location>
        <begin position="38"/>
        <end position="57"/>
    </location>
</feature>
<sequence length="211" mass="23761">MPHPQQPGLRERKRRATHRAIQLAVLTLAKEHGIEKVTVDDISRVANVSARTFFNYFPSKDAAFVGDAPGIASADDVQAFVNGGPHGDMLTQLATLLAANMERTEDDHELYQLRREVMKDSTYLFGMRMATLRDFEAQLRQIVIQRFLRDDPGLAENPVRLEERALLFTLVAAAAIRHAWQCWADGSGTPSLSERVRASFDDVYEMTCRTD</sequence>
<comment type="caution">
    <text evidence="6">The sequence shown here is derived from an EMBL/GenBank/DDBJ whole genome shotgun (WGS) entry which is preliminary data.</text>
</comment>
<dbReference type="PROSITE" id="PS50977">
    <property type="entry name" value="HTH_TETR_2"/>
    <property type="match status" value="1"/>
</dbReference>
<keyword evidence="1" id="KW-0805">Transcription regulation</keyword>
<dbReference type="GO" id="GO:0000976">
    <property type="term" value="F:transcription cis-regulatory region binding"/>
    <property type="evidence" value="ECO:0007669"/>
    <property type="project" value="TreeGrafter"/>
</dbReference>
<keyword evidence="3" id="KW-0804">Transcription</keyword>
<dbReference type="Gene3D" id="1.10.10.60">
    <property type="entry name" value="Homeodomain-like"/>
    <property type="match status" value="1"/>
</dbReference>
<dbReference type="Proteomes" id="UP000561726">
    <property type="component" value="Unassembled WGS sequence"/>
</dbReference>
<evidence type="ECO:0000256" key="2">
    <source>
        <dbReference type="ARBA" id="ARBA00023125"/>
    </source>
</evidence>
<dbReference type="SUPFAM" id="SSF46689">
    <property type="entry name" value="Homeodomain-like"/>
    <property type="match status" value="1"/>
</dbReference>
<keyword evidence="2 4" id="KW-0238">DNA-binding</keyword>
<dbReference type="InterPro" id="IPR009057">
    <property type="entry name" value="Homeodomain-like_sf"/>
</dbReference>
<name>A0A7W8ZYJ3_9MICO</name>
<dbReference type="InterPro" id="IPR001647">
    <property type="entry name" value="HTH_TetR"/>
</dbReference>
<evidence type="ECO:0000259" key="5">
    <source>
        <dbReference type="PROSITE" id="PS50977"/>
    </source>
</evidence>
<feature type="domain" description="HTH tetR-type" evidence="5">
    <location>
        <begin position="15"/>
        <end position="75"/>
    </location>
</feature>
<evidence type="ECO:0000313" key="7">
    <source>
        <dbReference type="Proteomes" id="UP000561726"/>
    </source>
</evidence>
<evidence type="ECO:0000256" key="4">
    <source>
        <dbReference type="PROSITE-ProRule" id="PRU00335"/>
    </source>
</evidence>
<protein>
    <submittedName>
        <fullName evidence="6">AcrR family transcriptional regulator</fullName>
    </submittedName>
</protein>
<evidence type="ECO:0000256" key="1">
    <source>
        <dbReference type="ARBA" id="ARBA00023015"/>
    </source>
</evidence>
<dbReference type="PANTHER" id="PTHR30055:SF238">
    <property type="entry name" value="MYCOFACTOCIN BIOSYNTHESIS TRANSCRIPTIONAL REGULATOR MFTR-RELATED"/>
    <property type="match status" value="1"/>
</dbReference>
<dbReference type="InterPro" id="IPR050109">
    <property type="entry name" value="HTH-type_TetR-like_transc_reg"/>
</dbReference>
<dbReference type="AlphaFoldDB" id="A0A7W8ZYJ3"/>
<dbReference type="Pfam" id="PF00440">
    <property type="entry name" value="TetR_N"/>
    <property type="match status" value="1"/>
</dbReference>
<dbReference type="EMBL" id="JACHBQ010000001">
    <property type="protein sequence ID" value="MBB5642285.1"/>
    <property type="molecule type" value="Genomic_DNA"/>
</dbReference>
<organism evidence="6 7">
    <name type="scientific">Cryobacterium roopkundense</name>
    <dbReference type="NCBI Taxonomy" id="1001240"/>
    <lineage>
        <taxon>Bacteria</taxon>
        <taxon>Bacillati</taxon>
        <taxon>Actinomycetota</taxon>
        <taxon>Actinomycetes</taxon>
        <taxon>Micrococcales</taxon>
        <taxon>Microbacteriaceae</taxon>
        <taxon>Cryobacterium</taxon>
    </lineage>
</organism>